<dbReference type="RefSeq" id="WP_189675469.1">
    <property type="nucleotide sequence ID" value="NZ_BNAQ01000001.1"/>
</dbReference>
<evidence type="ECO:0000256" key="5">
    <source>
        <dbReference type="ARBA" id="ARBA00022927"/>
    </source>
</evidence>
<dbReference type="Pfam" id="PF02416">
    <property type="entry name" value="TatA_B_E"/>
    <property type="match status" value="1"/>
</dbReference>
<evidence type="ECO:0000256" key="4">
    <source>
        <dbReference type="ARBA" id="ARBA00022692"/>
    </source>
</evidence>
<evidence type="ECO:0000313" key="11">
    <source>
        <dbReference type="Proteomes" id="UP000652430"/>
    </source>
</evidence>
<dbReference type="PANTHER" id="PTHR33162">
    <property type="entry name" value="SEC-INDEPENDENT PROTEIN TRANSLOCASE PROTEIN TATA, CHLOROPLASTIC"/>
    <property type="match status" value="1"/>
</dbReference>
<dbReference type="PRINTS" id="PR01506">
    <property type="entry name" value="TATBPROTEIN"/>
</dbReference>
<evidence type="ECO:0000256" key="1">
    <source>
        <dbReference type="ARBA" id="ARBA00004167"/>
    </source>
</evidence>
<evidence type="ECO:0000256" key="3">
    <source>
        <dbReference type="ARBA" id="ARBA00022475"/>
    </source>
</evidence>
<dbReference type="InterPro" id="IPR018448">
    <property type="entry name" value="TatB"/>
</dbReference>
<keyword evidence="2" id="KW-0813">Transport</keyword>
<comment type="subcellular location">
    <subcellularLocation>
        <location evidence="1">Membrane</location>
        <topology evidence="1">Single-pass membrane protein</topology>
    </subcellularLocation>
</comment>
<evidence type="ECO:0000256" key="2">
    <source>
        <dbReference type="ARBA" id="ARBA00022448"/>
    </source>
</evidence>
<keyword evidence="4" id="KW-0812">Transmembrane</keyword>
<dbReference type="EMBL" id="BNAQ01000001">
    <property type="protein sequence ID" value="GHH12313.1"/>
    <property type="molecule type" value="Genomic_DNA"/>
</dbReference>
<keyword evidence="6" id="KW-1133">Transmembrane helix</keyword>
<keyword evidence="8" id="KW-0472">Membrane</keyword>
<dbReference type="NCBIfam" id="TIGR01410">
    <property type="entry name" value="tatB"/>
    <property type="match status" value="1"/>
</dbReference>
<accession>A0ABQ3LCX8</accession>
<sequence length="151" mass="16202">MFDVASSEVILLGVVALLVIPPKDLPKAMRFAGHWVGKVRGVANQFRSGFDTMVREAELQEMEKKWAAENERIMREHPPEPSQRAALSGHPDHAADVGYDGTEGDAPPMMVETPALTAPPVIAEPAGPGAHDAAPHAAEPETAEHNPRAHP</sequence>
<keyword evidence="5" id="KW-0653">Protein transport</keyword>
<reference evidence="11" key="1">
    <citation type="journal article" date="2019" name="Int. J. Syst. Evol. Microbiol.">
        <title>The Global Catalogue of Microorganisms (GCM) 10K type strain sequencing project: providing services to taxonomists for standard genome sequencing and annotation.</title>
        <authorList>
            <consortium name="The Broad Institute Genomics Platform"/>
            <consortium name="The Broad Institute Genome Sequencing Center for Infectious Disease"/>
            <person name="Wu L."/>
            <person name="Ma J."/>
        </authorList>
    </citation>
    <scope>NUCLEOTIDE SEQUENCE [LARGE SCALE GENOMIC DNA]</scope>
    <source>
        <strain evidence="11">CGMCC 1.8957</strain>
    </source>
</reference>
<protein>
    <submittedName>
        <fullName evidence="10">Sec-independent protein translocase protein TatB</fullName>
    </submittedName>
</protein>
<feature type="compositionally biased region" description="Low complexity" evidence="9">
    <location>
        <begin position="123"/>
        <end position="137"/>
    </location>
</feature>
<gene>
    <name evidence="10" type="primary">tatB</name>
    <name evidence="10" type="ORF">GCM10008023_12310</name>
</gene>
<feature type="region of interest" description="Disordered" evidence="9">
    <location>
        <begin position="74"/>
        <end position="151"/>
    </location>
</feature>
<evidence type="ECO:0000256" key="8">
    <source>
        <dbReference type="ARBA" id="ARBA00023136"/>
    </source>
</evidence>
<evidence type="ECO:0000256" key="7">
    <source>
        <dbReference type="ARBA" id="ARBA00023010"/>
    </source>
</evidence>
<comment type="caution">
    <text evidence="10">The sequence shown here is derived from an EMBL/GenBank/DDBJ whole genome shotgun (WGS) entry which is preliminary data.</text>
</comment>
<keyword evidence="3" id="KW-1003">Cell membrane</keyword>
<organism evidence="10 11">
    <name type="scientific">Sphingomonas glacialis</name>
    <dbReference type="NCBI Taxonomy" id="658225"/>
    <lineage>
        <taxon>Bacteria</taxon>
        <taxon>Pseudomonadati</taxon>
        <taxon>Pseudomonadota</taxon>
        <taxon>Alphaproteobacteria</taxon>
        <taxon>Sphingomonadales</taxon>
        <taxon>Sphingomonadaceae</taxon>
        <taxon>Sphingomonas</taxon>
    </lineage>
</organism>
<evidence type="ECO:0000256" key="9">
    <source>
        <dbReference type="SAM" id="MobiDB-lite"/>
    </source>
</evidence>
<evidence type="ECO:0000256" key="6">
    <source>
        <dbReference type="ARBA" id="ARBA00022989"/>
    </source>
</evidence>
<evidence type="ECO:0000313" key="10">
    <source>
        <dbReference type="EMBL" id="GHH12313.1"/>
    </source>
</evidence>
<name>A0ABQ3LCX8_9SPHN</name>
<dbReference type="Proteomes" id="UP000652430">
    <property type="component" value="Unassembled WGS sequence"/>
</dbReference>
<dbReference type="InterPro" id="IPR003369">
    <property type="entry name" value="TatA/B/E"/>
</dbReference>
<dbReference type="Gene3D" id="1.20.5.3310">
    <property type="match status" value="1"/>
</dbReference>
<feature type="compositionally biased region" description="Basic and acidic residues" evidence="9">
    <location>
        <begin position="138"/>
        <end position="151"/>
    </location>
</feature>
<dbReference type="PANTHER" id="PTHR33162:SF1">
    <property type="entry name" value="SEC-INDEPENDENT PROTEIN TRANSLOCASE PROTEIN TATA, CHLOROPLASTIC"/>
    <property type="match status" value="1"/>
</dbReference>
<keyword evidence="7" id="KW-0811">Translocation</keyword>
<keyword evidence="11" id="KW-1185">Reference proteome</keyword>
<proteinExistence type="predicted"/>